<sequence length="59" mass="6953">MTPRVNRSKLVYFQHRSQHSTYSPKEVFLIQLNRESWNTNPSSNFLASLASTEKKGRHF</sequence>
<gene>
    <name evidence="1" type="ORF">glysoja_049580</name>
</gene>
<dbReference type="AlphaFoldDB" id="A0A0B2QXI1"/>
<accession>A0A0B2QXI1</accession>
<dbReference type="Proteomes" id="UP000053555">
    <property type="component" value="Unassembled WGS sequence"/>
</dbReference>
<proteinExistence type="predicted"/>
<protein>
    <submittedName>
        <fullName evidence="1">Uncharacterized protein</fullName>
    </submittedName>
</protein>
<reference evidence="1" key="1">
    <citation type="submission" date="2014-07" db="EMBL/GenBank/DDBJ databases">
        <title>Identification of a novel salt tolerance gene in wild soybean by whole-genome sequencing.</title>
        <authorList>
            <person name="Lam H.-M."/>
            <person name="Qi X."/>
            <person name="Li M.-W."/>
            <person name="Liu X."/>
            <person name="Xie M."/>
            <person name="Ni M."/>
            <person name="Xu X."/>
        </authorList>
    </citation>
    <scope>NUCLEOTIDE SEQUENCE [LARGE SCALE GENOMIC DNA]</scope>
    <source>
        <tissue evidence="1">Root</tissue>
    </source>
</reference>
<dbReference type="EMBL" id="KN655363">
    <property type="protein sequence ID" value="KHN24352.1"/>
    <property type="molecule type" value="Genomic_DNA"/>
</dbReference>
<organism evidence="1">
    <name type="scientific">Glycine soja</name>
    <name type="common">Wild soybean</name>
    <dbReference type="NCBI Taxonomy" id="3848"/>
    <lineage>
        <taxon>Eukaryota</taxon>
        <taxon>Viridiplantae</taxon>
        <taxon>Streptophyta</taxon>
        <taxon>Embryophyta</taxon>
        <taxon>Tracheophyta</taxon>
        <taxon>Spermatophyta</taxon>
        <taxon>Magnoliopsida</taxon>
        <taxon>eudicotyledons</taxon>
        <taxon>Gunneridae</taxon>
        <taxon>Pentapetalae</taxon>
        <taxon>rosids</taxon>
        <taxon>fabids</taxon>
        <taxon>Fabales</taxon>
        <taxon>Fabaceae</taxon>
        <taxon>Papilionoideae</taxon>
        <taxon>50 kb inversion clade</taxon>
        <taxon>NPAAA clade</taxon>
        <taxon>indigoferoid/millettioid clade</taxon>
        <taxon>Phaseoleae</taxon>
        <taxon>Glycine</taxon>
        <taxon>Glycine subgen. Soja</taxon>
    </lineage>
</organism>
<name>A0A0B2QXI1_GLYSO</name>
<evidence type="ECO:0000313" key="1">
    <source>
        <dbReference type="EMBL" id="KHN24352.1"/>
    </source>
</evidence>